<keyword evidence="1" id="KW-0812">Transmembrane</keyword>
<evidence type="ECO:0008006" key="4">
    <source>
        <dbReference type="Google" id="ProtNLM"/>
    </source>
</evidence>
<feature type="transmembrane region" description="Helical" evidence="1">
    <location>
        <begin position="95"/>
        <end position="112"/>
    </location>
</feature>
<name>A0A243WGP9_9BACT</name>
<dbReference type="PANTHER" id="PTHR36974">
    <property type="entry name" value="MEMBRANE PROTEIN-RELATED"/>
    <property type="match status" value="1"/>
</dbReference>
<dbReference type="EMBL" id="MTSE01000003">
    <property type="protein sequence ID" value="OUJ74946.1"/>
    <property type="molecule type" value="Genomic_DNA"/>
</dbReference>
<dbReference type="Proteomes" id="UP000194873">
    <property type="component" value="Unassembled WGS sequence"/>
</dbReference>
<proteinExistence type="predicted"/>
<evidence type="ECO:0000313" key="2">
    <source>
        <dbReference type="EMBL" id="OUJ74946.1"/>
    </source>
</evidence>
<evidence type="ECO:0000313" key="3">
    <source>
        <dbReference type="Proteomes" id="UP000194873"/>
    </source>
</evidence>
<accession>A0A243WGP9</accession>
<keyword evidence="1" id="KW-0472">Membrane</keyword>
<feature type="transmembrane region" description="Helical" evidence="1">
    <location>
        <begin position="41"/>
        <end position="61"/>
    </location>
</feature>
<organism evidence="2 3">
    <name type="scientific">Hymenobacter crusticola</name>
    <dbReference type="NCBI Taxonomy" id="1770526"/>
    <lineage>
        <taxon>Bacteria</taxon>
        <taxon>Pseudomonadati</taxon>
        <taxon>Bacteroidota</taxon>
        <taxon>Cytophagia</taxon>
        <taxon>Cytophagales</taxon>
        <taxon>Hymenobacteraceae</taxon>
        <taxon>Hymenobacter</taxon>
    </lineage>
</organism>
<comment type="caution">
    <text evidence="2">The sequence shown here is derived from an EMBL/GenBank/DDBJ whole genome shotgun (WGS) entry which is preliminary data.</text>
</comment>
<protein>
    <recommendedName>
        <fullName evidence="4">DoxX family protein</fullName>
    </recommendedName>
</protein>
<dbReference type="AlphaFoldDB" id="A0A243WGP9"/>
<evidence type="ECO:0000256" key="1">
    <source>
        <dbReference type="SAM" id="Phobius"/>
    </source>
</evidence>
<feature type="transmembrane region" description="Helical" evidence="1">
    <location>
        <begin position="68"/>
        <end position="89"/>
    </location>
</feature>
<dbReference type="PANTHER" id="PTHR36974:SF1">
    <property type="entry name" value="DOXX FAMILY MEMBRANE PROTEIN"/>
    <property type="match status" value="1"/>
</dbReference>
<keyword evidence="3" id="KW-1185">Reference proteome</keyword>
<reference evidence="2 3" key="1">
    <citation type="submission" date="2017-01" db="EMBL/GenBank/DDBJ databases">
        <title>A new Hymenobacter.</title>
        <authorList>
            <person name="Liang Y."/>
            <person name="Feng F."/>
        </authorList>
    </citation>
    <scope>NUCLEOTIDE SEQUENCE [LARGE SCALE GENOMIC DNA]</scope>
    <source>
        <strain evidence="2">MIMBbqt21</strain>
    </source>
</reference>
<keyword evidence="1" id="KW-1133">Transmembrane helix</keyword>
<sequence>MKQLLLCLMSLLYIATGINHFVHPSFYEAIMPSWMPWHGPLVLLSGLCEVFLGLFLLPIATRRLSASLIILMLIVFLPVHVQMLVDAWHSQSPNLWVHILRIPLQFVLIWWAKQYTRQTGVFYEASAVAKA</sequence>
<gene>
    <name evidence="2" type="ORF">BXP70_09375</name>
</gene>